<accession>A0A514A174</accession>
<organism evidence="1 2">
    <name type="scientific">Aeromonas phage LAh10</name>
    <dbReference type="NCBI Taxonomy" id="2591025"/>
    <lineage>
        <taxon>Viruses</taxon>
        <taxon>Duplodnaviria</taxon>
        <taxon>Heunggongvirae</taxon>
        <taxon>Uroviricota</taxon>
        <taxon>Caudoviricetes</taxon>
        <taxon>Chimalliviridae</taxon>
        <taxon>Ludhianavirus</taxon>
        <taxon>Ludhianavirus LAh10</taxon>
    </lineage>
</organism>
<evidence type="ECO:0000313" key="2">
    <source>
        <dbReference type="Proteomes" id="UP000318420"/>
    </source>
</evidence>
<sequence>MKKVTLREWANLSMEAMLLETQRRFRMEVVDDKDDVVITDSWMMAMTWFSLGVHRHFKDEPYHIDECCLLVSNGGRQAFVDDDTLQKPIDNFLGRVMPKYDDPVIYDLIKQLVFVWHNQIHNYLCLKTEDAAVSARSTEILDIRNHPRVADLKRRVMSKEVHMADAAKEFEEIMMGEPDFDRSVFALLYRTRGVSSVQSFQLLISRGDVTDLNQTIMPNTVLDSYADGITDLADSLADSKSAGISLISNNGALQDSEWFHKKIHNHAQVVRGVKYQQDCGSTTGTILKIISKDFRDSLSGKYRIMPDGSSVLLHKDTLKEIKTGDIVIIRSVAWCHHGADKPCARCFGAMVSALPYNPYTKRSAVPGLFYGSTFAEPIGQSILKTKHRIGSASTKGYVVSSQDKDYITTDEAGDYLYFNGKILNEESEPFLILDKETHQDLSDYRVIESMGDIPQASLRSYQSIRLKISMENPMVPDERAYQFPIIVTTVASRDARMTKPFVEYLMTQDIVEEGRGYKISLKDFDPKEPAFILPQVNEDLDAYRKRVEDFLTVTLRGRHDREVTPEMHGELMVALWKVVDEKYKGANIIMHDIFLFAAMARDPQNLNYSLPNCNDRRVFIAMHEGVMNRGIGNAMLYGYQNESLLSNPACYLVTNRQMGALEAFMQPMCV</sequence>
<dbReference type="EMBL" id="MK838116">
    <property type="protein sequence ID" value="QDH47030.1"/>
    <property type="molecule type" value="Genomic_DNA"/>
</dbReference>
<reference evidence="1 2" key="1">
    <citation type="submission" date="2019-04" db="EMBL/GenBank/DDBJ databases">
        <title>Novel bacteriophages capable of disrupting biofilms from clinical strains of Aeromonas hydrophila with intrinsic antibiotic resistance.</title>
        <authorList>
            <person name="Kabwe M."/>
            <person name="Brown T.L."/>
            <person name="Speirs L."/>
            <person name="Ku H."/>
            <person name="Leach M."/>
            <person name="Chan H.T."/>
            <person name="Petrovski S."/>
            <person name="Lock P."/>
            <person name="Tucci J."/>
        </authorList>
    </citation>
    <scope>NUCLEOTIDE SEQUENCE [LARGE SCALE GENOMIC DNA]</scope>
</reference>
<name>A0A514A174_9CAUD</name>
<evidence type="ECO:0000313" key="1">
    <source>
        <dbReference type="EMBL" id="QDH47030.1"/>
    </source>
</evidence>
<keyword evidence="2" id="KW-1185">Reference proteome</keyword>
<gene>
    <name evidence="1" type="ORF">LAh10_226</name>
</gene>
<proteinExistence type="predicted"/>
<protein>
    <submittedName>
        <fullName evidence="1">Putative bifunctional DNA directed RNA polymerase subunit beta prime beta double prime</fullName>
    </submittedName>
</protein>
<dbReference type="Proteomes" id="UP000318420">
    <property type="component" value="Segment"/>
</dbReference>